<keyword evidence="2 4" id="KW-0474">Menaquinone biosynthesis</keyword>
<dbReference type="SUPFAM" id="SSF53850">
    <property type="entry name" value="Periplasmic binding protein-like II"/>
    <property type="match status" value="1"/>
</dbReference>
<dbReference type="PANTHER" id="PTHR37690">
    <property type="entry name" value="CHORISMATE DEHYDRATASE"/>
    <property type="match status" value="1"/>
</dbReference>
<dbReference type="Pfam" id="PF02621">
    <property type="entry name" value="VitK2_biosynth"/>
    <property type="match status" value="2"/>
</dbReference>
<evidence type="ECO:0000313" key="6">
    <source>
        <dbReference type="Proteomes" id="UP000031163"/>
    </source>
</evidence>
<dbReference type="Proteomes" id="UP000031163">
    <property type="component" value="Chromosome"/>
</dbReference>
<dbReference type="InterPro" id="IPR030868">
    <property type="entry name" value="MqnA"/>
</dbReference>
<dbReference type="STRING" id="1031564.CINS_1254"/>
<dbReference type="PANTHER" id="PTHR37690:SF1">
    <property type="entry name" value="CHORISMATE DEHYDRATASE"/>
    <property type="match status" value="1"/>
</dbReference>
<comment type="function">
    <text evidence="4">Catalyzes the dehydration of chorismate into 3-[(1-carboxyvinyl)oxy]benzoate, a step in the biosynthesis of menaquinone (MK, vitamin K2).</text>
</comment>
<keyword evidence="3 4" id="KW-0456">Lyase</keyword>
<evidence type="ECO:0000313" key="5">
    <source>
        <dbReference type="EMBL" id="AJC88210.1"/>
    </source>
</evidence>
<comment type="catalytic activity">
    <reaction evidence="4">
        <text>chorismate = 3-[(1-carboxyvinyl)-oxy]benzoate + H2O</text>
        <dbReference type="Rhea" id="RHEA:40051"/>
        <dbReference type="ChEBI" id="CHEBI:15377"/>
        <dbReference type="ChEBI" id="CHEBI:29748"/>
        <dbReference type="ChEBI" id="CHEBI:76981"/>
        <dbReference type="EC" id="4.2.1.151"/>
    </reaction>
</comment>
<evidence type="ECO:0000256" key="3">
    <source>
        <dbReference type="ARBA" id="ARBA00023239"/>
    </source>
</evidence>
<sequence length="226" mass="26759">MIFGKIDYLNLLPLHIYLKKMPLPTYVKKITEYKKGVPKKLNESLYFRRIDAAIISSIESYNKKYKTLNIGICANKKVKSVLVKKQTQNKEDSSSATSNALAKILKQNGEVIIGDKALKLYLQNPNAYIDLCEVWYEKLKLPFVFARFSCIKNFSNYKKIMNYFVKRKIFIPQYILCDYAKSRKLSQREIKNYLKLIYYKIDTKEQLALKKFYIMQKELRIKNKKN</sequence>
<dbReference type="HAMAP" id="MF_00995">
    <property type="entry name" value="MqnA"/>
    <property type="match status" value="1"/>
</dbReference>
<name>A0A0A8H3E8_9BACT</name>
<dbReference type="EC" id="4.2.1.151" evidence="4"/>
<dbReference type="InterPro" id="IPR003773">
    <property type="entry name" value="Menaquinone_biosynth"/>
</dbReference>
<dbReference type="Gene3D" id="3.40.190.10">
    <property type="entry name" value="Periplasmic binding protein-like II"/>
    <property type="match status" value="4"/>
</dbReference>
<evidence type="ECO:0000256" key="2">
    <source>
        <dbReference type="ARBA" id="ARBA00022428"/>
    </source>
</evidence>
<dbReference type="HOGENOM" id="CLU_059898_1_0_7"/>
<dbReference type="KEGG" id="cis:CINS_1254"/>
<proteinExistence type="inferred from homology"/>
<evidence type="ECO:0000256" key="1">
    <source>
        <dbReference type="ARBA" id="ARBA00004863"/>
    </source>
</evidence>
<protein>
    <recommendedName>
        <fullName evidence="4">Chorismate dehydratase</fullName>
        <ecNumber evidence="4">4.2.1.151</ecNumber>
    </recommendedName>
    <alternativeName>
        <fullName evidence="4">Menaquinone biosynthetic enzyme MqnA</fullName>
    </alternativeName>
</protein>
<gene>
    <name evidence="5" type="primary">mqnA2</name>
    <name evidence="4" type="synonym">mqnA</name>
    <name evidence="5" type="ORF">CINS_1254</name>
</gene>
<dbReference type="RefSeq" id="WP_039650785.1">
    <property type="nucleotide sequence ID" value="NZ_CP007770.1"/>
</dbReference>
<dbReference type="GO" id="GO:0016836">
    <property type="term" value="F:hydro-lyase activity"/>
    <property type="evidence" value="ECO:0007669"/>
    <property type="project" value="UniProtKB-UniRule"/>
</dbReference>
<dbReference type="EMBL" id="CP007770">
    <property type="protein sequence ID" value="AJC88210.1"/>
    <property type="molecule type" value="Genomic_DNA"/>
</dbReference>
<dbReference type="AlphaFoldDB" id="A0A0A8H3E8"/>
<accession>A0A0A8H3E8</accession>
<reference evidence="5 6" key="1">
    <citation type="journal article" date="2014" name="Genome Biol. Evol.">
        <title>Comparative Genomics of the Campylobacter lari Group.</title>
        <authorList>
            <person name="Miller W.G."/>
            <person name="Yee E."/>
            <person name="Chapman M.H."/>
            <person name="Smith T.P."/>
            <person name="Bono J.L."/>
            <person name="Huynh S."/>
            <person name="Parker C.T."/>
            <person name="Vandamme P."/>
            <person name="Luong K."/>
            <person name="Korlach J."/>
        </authorList>
    </citation>
    <scope>NUCLEOTIDE SEQUENCE [LARGE SCALE GENOMIC DNA]</scope>
    <source>
        <strain evidence="5 6">NCTC 12927</strain>
    </source>
</reference>
<organism evidence="5 6">
    <name type="scientific">Campylobacter insulaenigrae NCTC 12927</name>
    <dbReference type="NCBI Taxonomy" id="1031564"/>
    <lineage>
        <taxon>Bacteria</taxon>
        <taxon>Pseudomonadati</taxon>
        <taxon>Campylobacterota</taxon>
        <taxon>Epsilonproteobacteria</taxon>
        <taxon>Campylobacterales</taxon>
        <taxon>Campylobacteraceae</taxon>
        <taxon>Campylobacter</taxon>
    </lineage>
</organism>
<comment type="pathway">
    <text evidence="1 4">Quinol/quinone metabolism; menaquinone biosynthesis.</text>
</comment>
<comment type="similarity">
    <text evidence="4">Belongs to the MqnA/MqnD family. MqnA subfamily.</text>
</comment>
<dbReference type="UniPathway" id="UPA00079"/>
<evidence type="ECO:0000256" key="4">
    <source>
        <dbReference type="HAMAP-Rule" id="MF_00995"/>
    </source>
</evidence>
<dbReference type="GO" id="GO:0009234">
    <property type="term" value="P:menaquinone biosynthetic process"/>
    <property type="evidence" value="ECO:0007669"/>
    <property type="project" value="UniProtKB-UniRule"/>
</dbReference>
<dbReference type="GeneID" id="74432036"/>